<dbReference type="PANTHER" id="PTHR48075:SF9">
    <property type="entry name" value="3-HYDROXYBUTYRYL-COA DEHYDROGENASE"/>
    <property type="match status" value="1"/>
</dbReference>
<keyword evidence="3" id="KW-0560">Oxidoreductase</keyword>
<dbReference type="InterPro" id="IPR008927">
    <property type="entry name" value="6-PGluconate_DH-like_C_sf"/>
</dbReference>
<dbReference type="Pfam" id="PF00725">
    <property type="entry name" value="3HCDH"/>
    <property type="match status" value="2"/>
</dbReference>
<evidence type="ECO:0000259" key="6">
    <source>
        <dbReference type="Pfam" id="PF02737"/>
    </source>
</evidence>
<dbReference type="Proteomes" id="UP001596160">
    <property type="component" value="Unassembled WGS sequence"/>
</dbReference>
<reference evidence="8" key="1">
    <citation type="journal article" date="2019" name="Int. J. Syst. Evol. Microbiol.">
        <title>The Global Catalogue of Microorganisms (GCM) 10K type strain sequencing project: providing services to taxonomists for standard genome sequencing and annotation.</title>
        <authorList>
            <consortium name="The Broad Institute Genomics Platform"/>
            <consortium name="The Broad Institute Genome Sequencing Center for Infectious Disease"/>
            <person name="Wu L."/>
            <person name="Ma J."/>
        </authorList>
    </citation>
    <scope>NUCLEOTIDE SEQUENCE [LARGE SCALE GENOMIC DNA]</scope>
    <source>
        <strain evidence="8">PCU 266</strain>
    </source>
</reference>
<feature type="domain" description="3-hydroxyacyl-CoA dehydrogenase C-terminal" evidence="5">
    <location>
        <begin position="437"/>
        <end position="527"/>
    </location>
</feature>
<feature type="domain" description="3-hydroxyacyl-CoA dehydrogenase NAD binding" evidence="6">
    <location>
        <begin position="55"/>
        <end position="163"/>
    </location>
</feature>
<dbReference type="RefSeq" id="WP_344477795.1">
    <property type="nucleotide sequence ID" value="NZ_BAAASB010000008.1"/>
</dbReference>
<feature type="domain" description="3-hydroxyacyl-CoA dehydrogenase NAD binding" evidence="6">
    <location>
        <begin position="260"/>
        <end position="434"/>
    </location>
</feature>
<keyword evidence="8" id="KW-1185">Reference proteome</keyword>
<dbReference type="PANTHER" id="PTHR48075">
    <property type="entry name" value="3-HYDROXYACYL-COA DEHYDROGENASE FAMILY PROTEIN"/>
    <property type="match status" value="1"/>
</dbReference>
<evidence type="ECO:0000313" key="8">
    <source>
        <dbReference type="Proteomes" id="UP001596160"/>
    </source>
</evidence>
<proteinExistence type="inferred from homology"/>
<evidence type="ECO:0000256" key="2">
    <source>
        <dbReference type="ARBA" id="ARBA00009463"/>
    </source>
</evidence>
<dbReference type="Gene3D" id="3.40.50.720">
    <property type="entry name" value="NAD(P)-binding Rossmann-like Domain"/>
    <property type="match status" value="2"/>
</dbReference>
<dbReference type="SUPFAM" id="SSF48179">
    <property type="entry name" value="6-phosphogluconate dehydrogenase C-terminal domain-like"/>
    <property type="match status" value="2"/>
</dbReference>
<evidence type="ECO:0000313" key="7">
    <source>
        <dbReference type="EMBL" id="MFC5152085.1"/>
    </source>
</evidence>
<comment type="similarity">
    <text evidence="2">Belongs to the 3-hydroxyacyl-CoA dehydrogenase family.</text>
</comment>
<evidence type="ECO:0000256" key="4">
    <source>
        <dbReference type="SAM" id="MobiDB-lite"/>
    </source>
</evidence>
<name>A0ABW0AHG4_9ACTN</name>
<comment type="caution">
    <text evidence="7">The sequence shown here is derived from an EMBL/GenBank/DDBJ whole genome shotgun (WGS) entry which is preliminary data.</text>
</comment>
<dbReference type="InterPro" id="IPR036291">
    <property type="entry name" value="NAD(P)-bd_dom_sf"/>
</dbReference>
<dbReference type="EMBL" id="JBHSKP010000005">
    <property type="protein sequence ID" value="MFC5152085.1"/>
    <property type="molecule type" value="Genomic_DNA"/>
</dbReference>
<dbReference type="SUPFAM" id="SSF51735">
    <property type="entry name" value="NAD(P)-binding Rossmann-fold domains"/>
    <property type="match status" value="2"/>
</dbReference>
<gene>
    <name evidence="7" type="ORF">ACFPRH_10100</name>
</gene>
<dbReference type="InterPro" id="IPR013328">
    <property type="entry name" value="6PGD_dom2"/>
</dbReference>
<comment type="pathway">
    <text evidence="1">Lipid metabolism; butanoate metabolism.</text>
</comment>
<evidence type="ECO:0000256" key="1">
    <source>
        <dbReference type="ARBA" id="ARBA00005086"/>
    </source>
</evidence>
<evidence type="ECO:0000259" key="5">
    <source>
        <dbReference type="Pfam" id="PF00725"/>
    </source>
</evidence>
<feature type="region of interest" description="Disordered" evidence="4">
    <location>
        <begin position="524"/>
        <end position="544"/>
    </location>
</feature>
<dbReference type="Gene3D" id="1.10.1040.10">
    <property type="entry name" value="N-(1-d-carboxylethyl)-l-norvaline Dehydrogenase, domain 2"/>
    <property type="match status" value="2"/>
</dbReference>
<evidence type="ECO:0000256" key="3">
    <source>
        <dbReference type="ARBA" id="ARBA00023002"/>
    </source>
</evidence>
<organism evidence="7 8">
    <name type="scientific">Streptomyces amakusaensis</name>
    <dbReference type="NCBI Taxonomy" id="67271"/>
    <lineage>
        <taxon>Bacteria</taxon>
        <taxon>Bacillati</taxon>
        <taxon>Actinomycetota</taxon>
        <taxon>Actinomycetes</taxon>
        <taxon>Kitasatosporales</taxon>
        <taxon>Streptomycetaceae</taxon>
        <taxon>Streptomyces</taxon>
    </lineage>
</organism>
<dbReference type="InterPro" id="IPR006176">
    <property type="entry name" value="3-OHacyl-CoA_DH_NAD-bd"/>
</dbReference>
<feature type="compositionally biased region" description="Basic residues" evidence="4">
    <location>
        <begin position="524"/>
        <end position="537"/>
    </location>
</feature>
<protein>
    <submittedName>
        <fullName evidence="7">3-hydroxyacyl-CoA dehydrogenase NAD-binding domain-containing protein</fullName>
    </submittedName>
</protein>
<sequence>MPANPVESVAVVGLGAVGTELSRRLTAAGLATVGVDHDPAAETSARRAVGSALFTATGDLSAIARADLVIEAVPEPEPGKHRVLGAVAGYRRPDAPVVTTALTTPAAELAPAARGDLLALRFLRADRLDAVELARAPHTGDAAAARVTDTLTRAGVTPLAVPDLPGSVAPALVFGLLNQAVSTCNDGYADRDSLETALRLGCNWSEGPLAVLDAIGDRTARDILEGLHRRLGPRYAPALPLAARPPARRPARRRDDGVTTVAVVGSGTMATGVAETVLRAGYRTLLVARSRRKAAAVTENIEFKLRAAGLKDDELVAALGRWSATDDLALIAGADLVIEAVAEDMAVKLGLFRKFGRLCREGGVLATTTSSLPVGECARASGRPQDVLGLHFFNPPPAMRLIELIRTADTGEAALARARGVAHRLGKVAVECGDRTGFIVNALLFPYLNDALRMLERPGIEPRLLDKALKSVGGQPLGPARLLDTIGLDVALDIQRRLHQESPRPELAPARLLEELVAHGHLGRKTPGRGVHARPAVHARGTAV</sequence>
<dbReference type="InterPro" id="IPR006108">
    <property type="entry name" value="3HC_DH_C"/>
</dbReference>
<feature type="domain" description="3-hydroxyacyl-CoA dehydrogenase C-terminal" evidence="5">
    <location>
        <begin position="171"/>
        <end position="238"/>
    </location>
</feature>
<accession>A0ABW0AHG4</accession>
<dbReference type="Pfam" id="PF02737">
    <property type="entry name" value="3HCDH_N"/>
    <property type="match status" value="2"/>
</dbReference>